<evidence type="ECO:0000259" key="2">
    <source>
        <dbReference type="Pfam" id="PF00561"/>
    </source>
</evidence>
<evidence type="ECO:0000313" key="4">
    <source>
        <dbReference type="Proteomes" id="UP000433071"/>
    </source>
</evidence>
<dbReference type="GO" id="GO:0016020">
    <property type="term" value="C:membrane"/>
    <property type="evidence" value="ECO:0007669"/>
    <property type="project" value="TreeGrafter"/>
</dbReference>
<dbReference type="Gene3D" id="3.40.50.1820">
    <property type="entry name" value="alpha/beta hydrolase"/>
    <property type="match status" value="1"/>
</dbReference>
<dbReference type="SUPFAM" id="SSF53474">
    <property type="entry name" value="alpha/beta-Hydrolases"/>
    <property type="match status" value="1"/>
</dbReference>
<reference evidence="3 4" key="1">
    <citation type="submission" date="2019-11" db="EMBL/GenBank/DDBJ databases">
        <title>Agromyces kandeliae sp. nov., isolated from mangrove soil.</title>
        <authorList>
            <person name="Wang R."/>
        </authorList>
    </citation>
    <scope>NUCLEOTIDE SEQUENCE [LARGE SCALE GENOMIC DNA]</scope>
    <source>
        <strain evidence="3 4">JCM 11433</strain>
    </source>
</reference>
<keyword evidence="1" id="KW-1133">Transmembrane helix</keyword>
<dbReference type="PANTHER" id="PTHR43798:SF33">
    <property type="entry name" value="HYDROLASE, PUTATIVE (AFU_ORTHOLOGUE AFUA_2G14860)-RELATED"/>
    <property type="match status" value="1"/>
</dbReference>
<dbReference type="Proteomes" id="UP000433071">
    <property type="component" value="Unassembled WGS sequence"/>
</dbReference>
<organism evidence="3 4">
    <name type="scientific">Agromyces bracchium</name>
    <dbReference type="NCBI Taxonomy" id="88376"/>
    <lineage>
        <taxon>Bacteria</taxon>
        <taxon>Bacillati</taxon>
        <taxon>Actinomycetota</taxon>
        <taxon>Actinomycetes</taxon>
        <taxon>Micrococcales</taxon>
        <taxon>Microbacteriaceae</taxon>
        <taxon>Agromyces</taxon>
    </lineage>
</organism>
<keyword evidence="1" id="KW-0472">Membrane</keyword>
<dbReference type="GO" id="GO:0016787">
    <property type="term" value="F:hydrolase activity"/>
    <property type="evidence" value="ECO:0007669"/>
    <property type="project" value="UniProtKB-KW"/>
</dbReference>
<dbReference type="InterPro" id="IPR050266">
    <property type="entry name" value="AB_hydrolase_sf"/>
</dbReference>
<dbReference type="AlphaFoldDB" id="A0A6I3M4U4"/>
<dbReference type="PANTHER" id="PTHR43798">
    <property type="entry name" value="MONOACYLGLYCEROL LIPASE"/>
    <property type="match status" value="1"/>
</dbReference>
<dbReference type="RefSeq" id="WP_155050216.1">
    <property type="nucleotide sequence ID" value="NZ_BAAAIB010000003.1"/>
</dbReference>
<gene>
    <name evidence="3" type="ORF">GJ743_01785</name>
</gene>
<proteinExistence type="predicted"/>
<protein>
    <submittedName>
        <fullName evidence="3">Alpha/beta fold hydrolase</fullName>
    </submittedName>
</protein>
<feature type="domain" description="AB hydrolase-1" evidence="2">
    <location>
        <begin position="91"/>
        <end position="196"/>
    </location>
</feature>
<keyword evidence="4" id="KW-1185">Reference proteome</keyword>
<name>A0A6I3M4U4_9MICO</name>
<sequence length="345" mass="36332">MNRTATPIETIARADAPVPTAPPAPGRRRRSRIAHTAGIVLAVVLALTLVSVVANAAATASEKGELAPYGQSVQLDAGEVNVTRTGGDGSVLVLLSGYGTPAPAVDFAPLIRELDAFDVIVVEGFGYGYSALDVGDRTIENITSELHEVLEMLHVDEPVILAGHSAGGLYARYYANAYPDDVAAIIGIDAMAATASSLEVGTPSVTEGVVGALGLYRVVTTIAPDLIQPPGTAYTPEERRRIAAMANWNYGNPSISDEWSRLEANSTKAAAEPFAADLPVLELLSTESVDTMPEWLPAHEVELEAVTTHRLEVLEGSHYLHWTQSAAMAGIIADFVAAHVDPPHA</sequence>
<comment type="caution">
    <text evidence="3">The sequence shown here is derived from an EMBL/GenBank/DDBJ whole genome shotgun (WGS) entry which is preliminary data.</text>
</comment>
<dbReference type="EMBL" id="WMLB01000006">
    <property type="protein sequence ID" value="MTH67102.1"/>
    <property type="molecule type" value="Genomic_DNA"/>
</dbReference>
<dbReference type="InterPro" id="IPR029058">
    <property type="entry name" value="AB_hydrolase_fold"/>
</dbReference>
<dbReference type="InterPro" id="IPR000073">
    <property type="entry name" value="AB_hydrolase_1"/>
</dbReference>
<dbReference type="OrthoDB" id="7185741at2"/>
<evidence type="ECO:0000313" key="3">
    <source>
        <dbReference type="EMBL" id="MTH67102.1"/>
    </source>
</evidence>
<keyword evidence="1" id="KW-0812">Transmembrane</keyword>
<feature type="transmembrane region" description="Helical" evidence="1">
    <location>
        <begin position="37"/>
        <end position="58"/>
    </location>
</feature>
<accession>A0A6I3M4U4</accession>
<dbReference type="Pfam" id="PF00561">
    <property type="entry name" value="Abhydrolase_1"/>
    <property type="match status" value="1"/>
</dbReference>
<evidence type="ECO:0000256" key="1">
    <source>
        <dbReference type="SAM" id="Phobius"/>
    </source>
</evidence>
<keyword evidence="3" id="KW-0378">Hydrolase</keyword>